<dbReference type="Proteomes" id="UP001162227">
    <property type="component" value="Segment"/>
</dbReference>
<keyword evidence="2" id="KW-1185">Reference proteome</keyword>
<evidence type="ECO:0000313" key="1">
    <source>
        <dbReference type="EMBL" id="QFU14552.1"/>
    </source>
</evidence>
<evidence type="ECO:0000313" key="2">
    <source>
        <dbReference type="Proteomes" id="UP001162227"/>
    </source>
</evidence>
<name>A0A5P9JNW0_9ALPH</name>
<dbReference type="EMBL" id="MK955929">
    <property type="protein sequence ID" value="QFU14552.1"/>
    <property type="molecule type" value="Genomic_DNA"/>
</dbReference>
<dbReference type="RefSeq" id="YP_010802582.1">
    <property type="nucleotide sequence ID" value="NC_077028.1"/>
</dbReference>
<dbReference type="Pfam" id="PF03121">
    <property type="entry name" value="Herpes_UL52"/>
    <property type="match status" value="1"/>
</dbReference>
<keyword evidence="1" id="KW-0347">Helicase</keyword>
<organism evidence="1 2">
    <name type="scientific">Psittacid alphaherpesvirus 5</name>
    <dbReference type="NCBI Taxonomy" id="2972693"/>
    <lineage>
        <taxon>Viruses</taxon>
        <taxon>Duplodnaviria</taxon>
        <taxon>Heunggongvirae</taxon>
        <taxon>Peploviricota</taxon>
        <taxon>Herviviricetes</taxon>
        <taxon>Herpesvirales</taxon>
        <taxon>Orthoherpesviridae</taxon>
        <taxon>Alphaherpesvirinae</taxon>
        <taxon>Iltovirus</taxon>
        <taxon>Iltovirus psittacidalpha5</taxon>
    </lineage>
</organism>
<dbReference type="GeneID" id="80541355"/>
<keyword evidence="1" id="KW-0067">ATP-binding</keyword>
<dbReference type="KEGG" id="vg:80541355"/>
<dbReference type="GO" id="GO:0004386">
    <property type="term" value="F:helicase activity"/>
    <property type="evidence" value="ECO:0007669"/>
    <property type="project" value="UniProtKB-KW"/>
</dbReference>
<sequence>MVTQFGMKSRTNVSASVTRETSMSDETSFSMGTYLVVSGLMGQSFLIHENISRSEKEATDGKAMSVGTVGSCDQVDKIRVLYATDGYTVVYSLHLLVESAFLKELYVISHDYLRISTSTSKRLHVTFCLLSHMSDDILRVRSRPMFTCDFIGETASDFLVRLREGVPIATEFIIANLNIDATFRYHRETILALSLACRIRNEENTENLSVGRKELALLLTRFENKVISAYRRIYDATFVTPFWFVSKFGPTERGLVSIMRYYLLEAKPDDKIAGTFDLQGLKDLSCTFVPHDVNGNPSKIIVSQITTFGQLSEYCCKSDYMRTDVHRAFLNHLRTRILADTTYINALDETVGKYRAVLRIPAKEFVKYVYSAHLSGYKRAAILHHLTHLTQASLRQEQTDKIPDFIQVPFFPKLRDLCNMSTFVDKYVQIEKQEIPLNISKEFIKRRSYVPQNNTRMLGICLTSTELIKRLDRLNEDFEKRGLSYMELLYNDYSGAISITNALEFSRKRSSRENVLYLDATQSQNKHRGPLSRLLSIANSDVETNNRSLLSLLYGVNIPISVSPVYRVAMPDDRQAFAVVTEDTWSTNVTADYTRCISETRYTLPEQFDHNNSVLFDLYWTRHITSSCWSTKLIAGVDPSIQMYLNRNEIFNDKCAIFTVMLDLDFSLRKQSEFLLMSTLHRSMRHARDAILETVTLLFKNVRIDASTYPIYFYKTACPSNTREMRWDQYSDSQTWNYEYDWPPECEIWDEESLGNTNEGNQNLYKCPSSDLALTLRCTCAEKLGFRIAIPIPAPYAFVGKDTIKVFSKLVQQAMQMHEEFIEVLHPHLADYTFVDTGIYAPNRSLRLPFFGKVSKSNVYGRLLPFIVFPSGCNDDEKRSVFALAHADPRNFHYHSVRPDNLHPQIIITDIKELLDDKLFGATCNLSKQIAKGGSILRDSDPIGCKSIPILESLARLNKYIYIFDDLRHDLDSKTLKLIIEDIAVPAIQRYISDNFTHYAHEYSHLIVSDINYTPEKIRFSIAQAGKTRSRFSCLKYAHRGAAAQTVLAYIVLFSNTQGLPCVALQTKCFATKCGANLIQTQFAIQLTDEIVDEL</sequence>
<keyword evidence="1" id="KW-0378">Hydrolase</keyword>
<proteinExistence type="predicted"/>
<accession>A0A5P9JNW0</accession>
<keyword evidence="1" id="KW-0547">Nucleotide-binding</keyword>
<reference evidence="1" key="2">
    <citation type="submission" date="2019-05" db="EMBL/GenBank/DDBJ databases">
        <authorList>
            <person name="Sutherland M."/>
            <person name="Sarker S."/>
            <person name="Raidal S.R."/>
        </authorList>
    </citation>
    <scope>NUCLEOTIDE SEQUENCE</scope>
    <source>
        <strain evidence="1">PsHV 5</strain>
    </source>
</reference>
<protein>
    <submittedName>
        <fullName evidence="1">Helicase-primase primase subunit</fullName>
    </submittedName>
</protein>
<reference evidence="1" key="1">
    <citation type="journal article" date="2019" name="Vet. Microbiol.">
        <title>Molecular and microscopic characterisation of a novel pathogenic herpesvirus from Indian ringneck parrots (Psittacula krameri).</title>
        <authorList>
            <person name="Sutherland M."/>
            <person name="Sarker S."/>
            <person name="Raidal S.R."/>
        </authorList>
    </citation>
    <scope>NUCLEOTIDE SEQUENCE</scope>
    <source>
        <strain evidence="1">PsHV 5</strain>
    </source>
</reference>